<dbReference type="OrthoDB" id="9799122at2"/>
<evidence type="ECO:0000313" key="1">
    <source>
        <dbReference type="EMBL" id="TGK34491.1"/>
    </source>
</evidence>
<organism evidence="1 2">
    <name type="scientific">Leptospira gomenensis</name>
    <dbReference type="NCBI Taxonomy" id="2484974"/>
    <lineage>
        <taxon>Bacteria</taxon>
        <taxon>Pseudomonadati</taxon>
        <taxon>Spirochaetota</taxon>
        <taxon>Spirochaetia</taxon>
        <taxon>Leptospirales</taxon>
        <taxon>Leptospiraceae</taxon>
        <taxon>Leptospira</taxon>
    </lineage>
</organism>
<dbReference type="Pfam" id="PF13743">
    <property type="entry name" value="Thioredoxin_5"/>
    <property type="match status" value="1"/>
</dbReference>
<dbReference type="Gene3D" id="1.10.472.60">
    <property type="entry name" value="putative protein disulfide isomerase domain"/>
    <property type="match status" value="1"/>
</dbReference>
<dbReference type="InterPro" id="IPR036249">
    <property type="entry name" value="Thioredoxin-like_sf"/>
</dbReference>
<dbReference type="CDD" id="cd03025">
    <property type="entry name" value="DsbA_FrnE_like"/>
    <property type="match status" value="1"/>
</dbReference>
<protein>
    <submittedName>
        <fullName evidence="1">DsbA family protein</fullName>
    </submittedName>
</protein>
<accession>A0A5F1YC13</accession>
<dbReference type="AlphaFoldDB" id="A0A5F1YC13"/>
<comment type="caution">
    <text evidence="1">The sequence shown here is derived from an EMBL/GenBank/DDBJ whole genome shotgun (WGS) entry which is preliminary data.</text>
</comment>
<dbReference type="Gene3D" id="3.40.30.10">
    <property type="entry name" value="Glutaredoxin"/>
    <property type="match status" value="1"/>
</dbReference>
<dbReference type="PANTHER" id="PTHR13887">
    <property type="entry name" value="GLUTATHIONE S-TRANSFERASE KAPPA"/>
    <property type="match status" value="1"/>
</dbReference>
<proteinExistence type="predicted"/>
<dbReference type="EMBL" id="RQFA01000037">
    <property type="protein sequence ID" value="TGK34491.1"/>
    <property type="molecule type" value="Genomic_DNA"/>
</dbReference>
<evidence type="ECO:0000313" key="2">
    <source>
        <dbReference type="Proteomes" id="UP000298277"/>
    </source>
</evidence>
<gene>
    <name evidence="1" type="ORF">EHQ17_08680</name>
</gene>
<dbReference type="SUPFAM" id="SSF52833">
    <property type="entry name" value="Thioredoxin-like"/>
    <property type="match status" value="1"/>
</dbReference>
<keyword evidence="2" id="KW-1185">Reference proteome</keyword>
<dbReference type="PANTHER" id="PTHR13887:SF54">
    <property type="entry name" value="DSBA FAMILY PROTEIN"/>
    <property type="match status" value="1"/>
</dbReference>
<sequence>MNEKRPLTHSILYAADPLCPWCYGFYPVFRKIQETYSDKIRFSLSLGGLRFGKTAEPLTRELAKILKYEWKDAETVTKQPFHSEILNRNDILYDSFNACKATISVQKISPEKTFEYLGETSKSFFYENRNPGEYETFLTVAQKVGIDPDRFQKTYEDKDTESETWADFYYGFSAGISAFPTFIFSDGVESGVLIRGYHTYEQTDSILKDYFRSVRV</sequence>
<name>A0A5F1YC13_9LEPT</name>
<dbReference type="RefSeq" id="WP_135595360.1">
    <property type="nucleotide sequence ID" value="NZ_RQEZ01000114.1"/>
</dbReference>
<dbReference type="Proteomes" id="UP000298277">
    <property type="component" value="Unassembled WGS sequence"/>
</dbReference>
<reference evidence="1" key="1">
    <citation type="journal article" date="2019" name="PLoS Negl. Trop. Dis.">
        <title>Revisiting the worldwide diversity of Leptospira species in the environment.</title>
        <authorList>
            <person name="Vincent A.T."/>
            <person name="Schiettekatte O."/>
            <person name="Bourhy P."/>
            <person name="Veyrier F.J."/>
            <person name="Picardeau M."/>
        </authorList>
    </citation>
    <scope>NUCLEOTIDE SEQUENCE [LARGE SCALE GENOMIC DNA]</scope>
    <source>
        <strain evidence="1">201800299</strain>
    </source>
</reference>